<sequence>MWKIIANIALSVTNENSFKLYKLMFVKNTSLTFINRVILMGYNGKNRRLRGSVIRKSSLKFGTKLISSVIAIPIAAALEETSTKRSIVKTNSQILSNVSLKKNEKAQKCKIYIDNIRSITDNKYKYIIADLITLIKENQSLKKTILLKNNELEKLKLRKKLFTFFPRKKSKIEADISRTITDIEDLSNRKQIETLNAEGLRNLIVEEKILSLKELLNSSKLLLSDDRPSFFNNQSVYHSSMLNRVKAQISFMPNIYISHCPALTITAPCIDLFFFGKGIIFKCNGEFAIIGYENLNCKYKEVKIKEDESFNIHDYTLDSYTFLYPRNDGRADLRYSYNPQIPIIKYGKLSLETSRGLSLNLFFNNYFTGLQLYKAIKGISYSNIDYKTKNSQYAIDKNVSNISCQNSENKFCLKDSDGFDVIVDLCNDEEINQILTYADSLVNAEKYKEANVLYKKLLNTTTLHNNSLYNNIVVNKIKDTENNQSKKSIDATNMWNNEMHNLLIDADNLMENKKYKEAKMQYYKLLEAAMLYNNHLYNGIATTRLKELKNKIDLSDPCYPGPLFDIEMINEIIEDARSYEKRKDYKQALSKYIEVKMYANLYSSLPYINLAKIEIEKLKELKNEN</sequence>
<evidence type="ECO:0000313" key="1">
    <source>
        <dbReference type="EMBL" id="GFH88447.1"/>
    </source>
</evidence>
<dbReference type="RefSeq" id="WP_135039470.1">
    <property type="nucleotide sequence ID" value="NZ_BLLS01000214.1"/>
</dbReference>
<dbReference type="OrthoDB" id="9806903at2"/>
<reference evidence="2 3" key="1">
    <citation type="submission" date="2019-03" db="EMBL/GenBank/DDBJ databases">
        <title>Diversity of the mouse oral microbiome.</title>
        <authorList>
            <person name="Joseph S."/>
            <person name="Aduse-Opoku J."/>
            <person name="Curtis M."/>
            <person name="Wade W."/>
            <person name="Hashim A."/>
        </authorList>
    </citation>
    <scope>NUCLEOTIDE SEQUENCE [LARGE SCALE GENOMIC DNA]</scope>
    <source>
        <strain evidence="2 3">P2318</strain>
    </source>
</reference>
<accession>A0A7J0A812</accession>
<dbReference type="Proteomes" id="UP000298073">
    <property type="component" value="Unassembled WGS sequence"/>
</dbReference>
<gene>
    <name evidence="2" type="ORF">E4T97_21690</name>
    <name evidence="1" type="ORF">IMSAGC001_03890</name>
</gene>
<organism evidence="1 4">
    <name type="scientific">Bacteroides acidifaciens</name>
    <dbReference type="NCBI Taxonomy" id="85831"/>
    <lineage>
        <taxon>Bacteria</taxon>
        <taxon>Pseudomonadati</taxon>
        <taxon>Bacteroidota</taxon>
        <taxon>Bacteroidia</taxon>
        <taxon>Bacteroidales</taxon>
        <taxon>Bacteroidaceae</taxon>
        <taxon>Bacteroides</taxon>
    </lineage>
</organism>
<dbReference type="EMBL" id="SPPV01000112">
    <property type="protein sequence ID" value="TFU44674.1"/>
    <property type="molecule type" value="Genomic_DNA"/>
</dbReference>
<dbReference type="Proteomes" id="UP000491181">
    <property type="component" value="Unassembled WGS sequence"/>
</dbReference>
<dbReference type="AlphaFoldDB" id="A0A7J0A812"/>
<reference evidence="1 4" key="2">
    <citation type="journal article" date="2020" name="Microbiome">
        <title>Single-cell genomics of uncultured bacteria reveals dietary fiber responders in the mouse gut microbiota.</title>
        <authorList>
            <person name="Chijiiwa R."/>
            <person name="Hosokawa M."/>
            <person name="Kogawa M."/>
            <person name="Nishikawa Y."/>
            <person name="Ide K."/>
            <person name="Sakanashi C."/>
            <person name="Takahashi K."/>
            <person name="Takeyama H."/>
        </authorList>
    </citation>
    <scope>NUCLEOTIDE SEQUENCE [LARGE SCALE GENOMIC DNA]</scope>
    <source>
        <strain evidence="1">IMSAGC_001</strain>
    </source>
</reference>
<dbReference type="EMBL" id="BLLS01000214">
    <property type="protein sequence ID" value="GFH88447.1"/>
    <property type="molecule type" value="Genomic_DNA"/>
</dbReference>
<evidence type="ECO:0000313" key="3">
    <source>
        <dbReference type="Proteomes" id="UP000298073"/>
    </source>
</evidence>
<evidence type="ECO:0000313" key="4">
    <source>
        <dbReference type="Proteomes" id="UP000491181"/>
    </source>
</evidence>
<proteinExistence type="predicted"/>
<name>A0A7J0A812_9BACE</name>
<comment type="caution">
    <text evidence="1">The sequence shown here is derived from an EMBL/GenBank/DDBJ whole genome shotgun (WGS) entry which is preliminary data.</text>
</comment>
<protein>
    <submittedName>
        <fullName evidence="1">Uncharacterized protein</fullName>
    </submittedName>
</protein>
<evidence type="ECO:0000313" key="2">
    <source>
        <dbReference type="EMBL" id="TFU44674.1"/>
    </source>
</evidence>